<dbReference type="InterPro" id="IPR009061">
    <property type="entry name" value="DNA-bd_dom_put_sf"/>
</dbReference>
<keyword evidence="5" id="KW-1185">Reference proteome</keyword>
<dbReference type="InterPro" id="IPR047057">
    <property type="entry name" value="MerR_fam"/>
</dbReference>
<dbReference type="SUPFAM" id="SSF46955">
    <property type="entry name" value="Putative DNA-binding domain"/>
    <property type="match status" value="1"/>
</dbReference>
<comment type="caution">
    <text evidence="4">The sequence shown here is derived from an EMBL/GenBank/DDBJ whole genome shotgun (WGS) entry which is preliminary data.</text>
</comment>
<evidence type="ECO:0000259" key="3">
    <source>
        <dbReference type="PROSITE" id="PS50937"/>
    </source>
</evidence>
<gene>
    <name evidence="4" type="ORF">BJ987_006286</name>
</gene>
<dbReference type="InterPro" id="IPR000551">
    <property type="entry name" value="MerR-type_HTH_dom"/>
</dbReference>
<evidence type="ECO:0000313" key="4">
    <source>
        <dbReference type="EMBL" id="MBP2193385.1"/>
    </source>
</evidence>
<dbReference type="EMBL" id="JAGGMR010000001">
    <property type="protein sequence ID" value="MBP2193385.1"/>
    <property type="molecule type" value="Genomic_DNA"/>
</dbReference>
<reference evidence="4 5" key="1">
    <citation type="submission" date="2021-03" db="EMBL/GenBank/DDBJ databases">
        <title>Sequencing the genomes of 1000 actinobacteria strains.</title>
        <authorList>
            <person name="Klenk H.-P."/>
        </authorList>
    </citation>
    <scope>NUCLEOTIDE SEQUENCE [LARGE SCALE GENOMIC DNA]</scope>
    <source>
        <strain evidence="4 5">DSM 45516</strain>
    </source>
</reference>
<dbReference type="PRINTS" id="PR00040">
    <property type="entry name" value="HTHMERR"/>
</dbReference>
<evidence type="ECO:0000256" key="2">
    <source>
        <dbReference type="SAM" id="Coils"/>
    </source>
</evidence>
<accession>A0ABS4QQF2</accession>
<dbReference type="CDD" id="cd01282">
    <property type="entry name" value="HTH_MerR-like_sg3"/>
    <property type="match status" value="1"/>
</dbReference>
<keyword evidence="2" id="KW-0175">Coiled coil</keyword>
<dbReference type="GO" id="GO:0003677">
    <property type="term" value="F:DNA binding"/>
    <property type="evidence" value="ECO:0007669"/>
    <property type="project" value="UniProtKB-KW"/>
</dbReference>
<dbReference type="RefSeq" id="WP_209896651.1">
    <property type="nucleotide sequence ID" value="NZ_JAGGMR010000001.1"/>
</dbReference>
<sequence>MRIGELSRRTGVSPRLLRYYEQQGLLTSERDANSYRWYQPDAVTRVARIRELLDTGLPTEAIRSLLPCTEQGPGLVACPHSVQVLDNQLSRVDEQLSELRRRRAALLDVSGTLR</sequence>
<dbReference type="Proteomes" id="UP001519325">
    <property type="component" value="Unassembled WGS sequence"/>
</dbReference>
<evidence type="ECO:0000313" key="5">
    <source>
        <dbReference type="Proteomes" id="UP001519325"/>
    </source>
</evidence>
<feature type="coiled-coil region" evidence="2">
    <location>
        <begin position="82"/>
        <end position="109"/>
    </location>
</feature>
<proteinExistence type="predicted"/>
<dbReference type="PROSITE" id="PS00552">
    <property type="entry name" value="HTH_MERR_1"/>
    <property type="match status" value="1"/>
</dbReference>
<dbReference type="PROSITE" id="PS50937">
    <property type="entry name" value="HTH_MERR_2"/>
    <property type="match status" value="1"/>
</dbReference>
<name>A0ABS4QQF2_9NOCA</name>
<dbReference type="Pfam" id="PF13411">
    <property type="entry name" value="MerR_1"/>
    <property type="match status" value="1"/>
</dbReference>
<dbReference type="PANTHER" id="PTHR30204">
    <property type="entry name" value="REDOX-CYCLING DRUG-SENSING TRANSCRIPTIONAL ACTIVATOR SOXR"/>
    <property type="match status" value="1"/>
</dbReference>
<keyword evidence="1 4" id="KW-0238">DNA-binding</keyword>
<dbReference type="Gene3D" id="1.10.1660.10">
    <property type="match status" value="1"/>
</dbReference>
<organism evidence="4 5">
    <name type="scientific">Nocardia goodfellowii</name>
    <dbReference type="NCBI Taxonomy" id="882446"/>
    <lineage>
        <taxon>Bacteria</taxon>
        <taxon>Bacillati</taxon>
        <taxon>Actinomycetota</taxon>
        <taxon>Actinomycetes</taxon>
        <taxon>Mycobacteriales</taxon>
        <taxon>Nocardiaceae</taxon>
        <taxon>Nocardia</taxon>
    </lineage>
</organism>
<feature type="domain" description="HTH merR-type" evidence="3">
    <location>
        <begin position="1"/>
        <end position="68"/>
    </location>
</feature>
<dbReference type="SMART" id="SM00422">
    <property type="entry name" value="HTH_MERR"/>
    <property type="match status" value="1"/>
</dbReference>
<protein>
    <submittedName>
        <fullName evidence="4">DNA-binding transcriptional MerR regulator</fullName>
    </submittedName>
</protein>
<dbReference type="PANTHER" id="PTHR30204:SF93">
    <property type="entry name" value="HTH MERR-TYPE DOMAIN-CONTAINING PROTEIN"/>
    <property type="match status" value="1"/>
</dbReference>
<evidence type="ECO:0000256" key="1">
    <source>
        <dbReference type="ARBA" id="ARBA00023125"/>
    </source>
</evidence>